<evidence type="ECO:0000256" key="10">
    <source>
        <dbReference type="ARBA" id="ARBA00023180"/>
    </source>
</evidence>
<dbReference type="InterPro" id="IPR036312">
    <property type="entry name" value="Bifun_inhib/LTP/seed_sf"/>
</dbReference>
<dbReference type="GeneID" id="107425962"/>
<evidence type="ECO:0000256" key="4">
    <source>
        <dbReference type="ARBA" id="ARBA00022448"/>
    </source>
</evidence>
<comment type="function">
    <text evidence="1">Plant non-specific lipid-transfer proteins transfer phospholipids as well as galactolipids across membranes. May play a role in wax or cutin deposition in the cell walls of expanding epidermal cells and certain secretory tissues.</text>
</comment>
<dbReference type="CDD" id="cd00010">
    <property type="entry name" value="AAI_LTSS"/>
    <property type="match status" value="1"/>
</dbReference>
<dbReference type="RefSeq" id="XP_015891521.3">
    <property type="nucleotide sequence ID" value="XM_016036035.4"/>
</dbReference>
<feature type="compositionally biased region" description="Low complexity" evidence="12">
    <location>
        <begin position="175"/>
        <end position="185"/>
    </location>
</feature>
<dbReference type="KEGG" id="zju:107425962"/>
<keyword evidence="9" id="KW-1015">Disulfide bond</keyword>
<keyword evidence="6" id="KW-0336">GPI-anchor</keyword>
<dbReference type="SUPFAM" id="SSF47699">
    <property type="entry name" value="Bifunctional inhibitor/lipid-transfer protein/seed storage 2S albumin"/>
    <property type="match status" value="1"/>
</dbReference>
<evidence type="ECO:0000256" key="13">
    <source>
        <dbReference type="SAM" id="SignalP"/>
    </source>
</evidence>
<feature type="signal peptide" evidence="13">
    <location>
        <begin position="1"/>
        <end position="26"/>
    </location>
</feature>
<evidence type="ECO:0000256" key="1">
    <source>
        <dbReference type="ARBA" id="ARBA00003211"/>
    </source>
</evidence>
<evidence type="ECO:0000256" key="12">
    <source>
        <dbReference type="SAM" id="MobiDB-lite"/>
    </source>
</evidence>
<proteinExistence type="inferred from homology"/>
<organism evidence="15 16">
    <name type="scientific">Ziziphus jujuba</name>
    <name type="common">Chinese jujube</name>
    <name type="synonym">Ziziphus sativa</name>
    <dbReference type="NCBI Taxonomy" id="326968"/>
    <lineage>
        <taxon>Eukaryota</taxon>
        <taxon>Viridiplantae</taxon>
        <taxon>Streptophyta</taxon>
        <taxon>Embryophyta</taxon>
        <taxon>Tracheophyta</taxon>
        <taxon>Spermatophyta</taxon>
        <taxon>Magnoliopsida</taxon>
        <taxon>eudicotyledons</taxon>
        <taxon>Gunneridae</taxon>
        <taxon>Pentapetalae</taxon>
        <taxon>rosids</taxon>
        <taxon>fabids</taxon>
        <taxon>Rosales</taxon>
        <taxon>Rhamnaceae</taxon>
        <taxon>Paliureae</taxon>
        <taxon>Ziziphus</taxon>
    </lineage>
</organism>
<dbReference type="PANTHER" id="PTHR33044">
    <property type="entry name" value="BIFUNCTIONAL INHIBITOR/LIPID-TRANSFER PROTEIN/SEED STORAGE 2S ALBUMIN SUPERFAMILY PROTEIN-RELATED"/>
    <property type="match status" value="1"/>
</dbReference>
<sequence>MKFLVVFQFIAILASIIVISSISVNGQINTPCTASMISSFTPCINFITGSTNNGSSPTQSCCSSLLSMTSGSMDCICLVITANVPFPLPVNRTLAISLPQACNMSGVPLQCKATGSPLPAPGPVFLGPTLPPPAFSPFSPQASKVSATAAAAAPDITETAAAAAPDKTEANTRLSPSSTPVVSPPAVDQSEPPTKTPGIRPVLTPSASTLSYISPSSFVQIIIGILVFKSY</sequence>
<accession>A0A6P4AA16</accession>
<gene>
    <name evidence="16" type="primary">LOC107425962</name>
</gene>
<dbReference type="InterPro" id="IPR016140">
    <property type="entry name" value="Bifunc_inhib/LTP/seed_store"/>
</dbReference>
<evidence type="ECO:0000256" key="2">
    <source>
        <dbReference type="ARBA" id="ARBA00004609"/>
    </source>
</evidence>
<evidence type="ECO:0000259" key="14">
    <source>
        <dbReference type="Pfam" id="PF14368"/>
    </source>
</evidence>
<evidence type="ECO:0000256" key="7">
    <source>
        <dbReference type="ARBA" id="ARBA00022729"/>
    </source>
</evidence>
<comment type="subcellular location">
    <subcellularLocation>
        <location evidence="2">Cell membrane</location>
        <topology evidence="2">Lipid-anchor</topology>
        <topology evidence="2">GPI-anchor</topology>
    </subcellularLocation>
</comment>
<dbReference type="Proteomes" id="UP001652623">
    <property type="component" value="Chromosome 9"/>
</dbReference>
<evidence type="ECO:0000256" key="6">
    <source>
        <dbReference type="ARBA" id="ARBA00022622"/>
    </source>
</evidence>
<evidence type="ECO:0000313" key="15">
    <source>
        <dbReference type="Proteomes" id="UP001652623"/>
    </source>
</evidence>
<evidence type="ECO:0000256" key="5">
    <source>
        <dbReference type="ARBA" id="ARBA00022475"/>
    </source>
</evidence>
<keyword evidence="10" id="KW-0325">Glycoprotein</keyword>
<protein>
    <submittedName>
        <fullName evidence="16">Non-specific lipid transfer protein GPI-anchored 16-like</fullName>
    </submittedName>
</protein>
<dbReference type="GO" id="GO:0098552">
    <property type="term" value="C:side of membrane"/>
    <property type="evidence" value="ECO:0007669"/>
    <property type="project" value="UniProtKB-KW"/>
</dbReference>
<dbReference type="InParanoid" id="A0A6P4AA16"/>
<evidence type="ECO:0000256" key="3">
    <source>
        <dbReference type="ARBA" id="ARBA00009748"/>
    </source>
</evidence>
<feature type="region of interest" description="Disordered" evidence="12">
    <location>
        <begin position="160"/>
        <end position="201"/>
    </location>
</feature>
<comment type="similarity">
    <text evidence="3">Belongs to the plant LTP family.</text>
</comment>
<dbReference type="InterPro" id="IPR043325">
    <property type="entry name" value="LTSS"/>
</dbReference>
<feature type="domain" description="Bifunctional inhibitor/plant lipid transfer protein/seed storage helical" evidence="14">
    <location>
        <begin position="16"/>
        <end position="111"/>
    </location>
</feature>
<dbReference type="AlphaFoldDB" id="A0A6P4AA16"/>
<keyword evidence="6" id="KW-0472">Membrane</keyword>
<keyword evidence="11" id="KW-0449">Lipoprotein</keyword>
<dbReference type="GO" id="GO:0005886">
    <property type="term" value="C:plasma membrane"/>
    <property type="evidence" value="ECO:0007669"/>
    <property type="project" value="UniProtKB-SubCell"/>
</dbReference>
<evidence type="ECO:0000313" key="16">
    <source>
        <dbReference type="RefSeq" id="XP_015891521.3"/>
    </source>
</evidence>
<reference evidence="16" key="1">
    <citation type="submission" date="2025-08" db="UniProtKB">
        <authorList>
            <consortium name="RefSeq"/>
        </authorList>
    </citation>
    <scope>IDENTIFICATION</scope>
    <source>
        <tissue evidence="16">Seedling</tissue>
    </source>
</reference>
<dbReference type="Pfam" id="PF14368">
    <property type="entry name" value="LTP_2"/>
    <property type="match status" value="1"/>
</dbReference>
<keyword evidence="5" id="KW-1003">Cell membrane</keyword>
<keyword evidence="15" id="KW-1185">Reference proteome</keyword>
<feature type="chain" id="PRO_5027968337" evidence="13">
    <location>
        <begin position="27"/>
        <end position="231"/>
    </location>
</feature>
<evidence type="ECO:0000256" key="11">
    <source>
        <dbReference type="ARBA" id="ARBA00023288"/>
    </source>
</evidence>
<name>A0A6P4AA16_ZIZJJ</name>
<evidence type="ECO:0000256" key="9">
    <source>
        <dbReference type="ARBA" id="ARBA00023157"/>
    </source>
</evidence>
<dbReference type="Gene3D" id="1.10.110.10">
    <property type="entry name" value="Plant lipid-transfer and hydrophobic proteins"/>
    <property type="match status" value="1"/>
</dbReference>
<keyword evidence="8" id="KW-0446">Lipid-binding</keyword>
<keyword evidence="4" id="KW-0813">Transport</keyword>
<dbReference type="FunCoup" id="A0A6P4AA16">
    <property type="interactions" value="64"/>
</dbReference>
<keyword evidence="7 13" id="KW-0732">Signal</keyword>
<dbReference type="GO" id="GO:0008289">
    <property type="term" value="F:lipid binding"/>
    <property type="evidence" value="ECO:0007669"/>
    <property type="project" value="UniProtKB-KW"/>
</dbReference>
<evidence type="ECO:0000256" key="8">
    <source>
        <dbReference type="ARBA" id="ARBA00023121"/>
    </source>
</evidence>